<dbReference type="PhylomeDB" id="A0A0D2U4X2"/>
<feature type="transmembrane region" description="Helical" evidence="5">
    <location>
        <begin position="197"/>
        <end position="220"/>
    </location>
</feature>
<dbReference type="EMBL" id="KE346361">
    <property type="protein sequence ID" value="KJE90201.1"/>
    <property type="molecule type" value="Genomic_DNA"/>
</dbReference>
<dbReference type="PANTHER" id="PTHR10231">
    <property type="entry name" value="NUCLEOTIDE-SUGAR TRANSMEMBRANE TRANSPORTER"/>
    <property type="match status" value="1"/>
</dbReference>
<keyword evidence="2 5" id="KW-0812">Transmembrane</keyword>
<keyword evidence="7" id="KW-1185">Reference proteome</keyword>
<dbReference type="STRING" id="595528.A0A0D2U4X2"/>
<dbReference type="RefSeq" id="XP_004364411.1">
    <property type="nucleotide sequence ID" value="XM_004364354.1"/>
</dbReference>
<feature type="transmembrane region" description="Helical" evidence="5">
    <location>
        <begin position="121"/>
        <end position="141"/>
    </location>
</feature>
<keyword evidence="3 5" id="KW-1133">Transmembrane helix</keyword>
<evidence type="ECO:0000313" key="6">
    <source>
        <dbReference type="EMBL" id="KJE90201.1"/>
    </source>
</evidence>
<protein>
    <submittedName>
        <fullName evidence="6">Uncharacterized protein</fullName>
    </submittedName>
</protein>
<dbReference type="InParanoid" id="A0A0D2U4X2"/>
<feature type="transmembrane region" description="Helical" evidence="5">
    <location>
        <begin position="288"/>
        <end position="307"/>
    </location>
</feature>
<dbReference type="GO" id="GO:0000139">
    <property type="term" value="C:Golgi membrane"/>
    <property type="evidence" value="ECO:0007669"/>
    <property type="project" value="InterPro"/>
</dbReference>
<dbReference type="NCBIfam" id="TIGR00803">
    <property type="entry name" value="nst"/>
    <property type="match status" value="1"/>
</dbReference>
<feature type="transmembrane region" description="Helical" evidence="5">
    <location>
        <begin position="341"/>
        <end position="359"/>
    </location>
</feature>
<accession>A0A0D2U4X2</accession>
<comment type="subcellular location">
    <subcellularLocation>
        <location evidence="1">Membrane</location>
        <topology evidence="1">Multi-pass membrane protein</topology>
    </subcellularLocation>
</comment>
<name>A0A0D2U4X2_CAPO3</name>
<dbReference type="OrthoDB" id="419167at2759"/>
<evidence type="ECO:0000313" key="7">
    <source>
        <dbReference type="Proteomes" id="UP000008743"/>
    </source>
</evidence>
<feature type="transmembrane region" description="Helical" evidence="5">
    <location>
        <begin position="94"/>
        <end position="115"/>
    </location>
</feature>
<evidence type="ECO:0000256" key="3">
    <source>
        <dbReference type="ARBA" id="ARBA00022989"/>
    </source>
</evidence>
<dbReference type="eggNOG" id="KOG2234">
    <property type="taxonomic scope" value="Eukaryota"/>
</dbReference>
<evidence type="ECO:0000256" key="5">
    <source>
        <dbReference type="SAM" id="Phobius"/>
    </source>
</evidence>
<dbReference type="GO" id="GO:0015165">
    <property type="term" value="F:pyrimidine nucleotide-sugar transmembrane transporter activity"/>
    <property type="evidence" value="ECO:0007669"/>
    <property type="project" value="InterPro"/>
</dbReference>
<proteinExistence type="predicted"/>
<organism evidence="6 7">
    <name type="scientific">Capsaspora owczarzaki (strain ATCC 30864)</name>
    <dbReference type="NCBI Taxonomy" id="595528"/>
    <lineage>
        <taxon>Eukaryota</taxon>
        <taxon>Filasterea</taxon>
        <taxon>Capsaspora</taxon>
    </lineage>
</organism>
<dbReference type="Pfam" id="PF04142">
    <property type="entry name" value="Nuc_sug_transp"/>
    <property type="match status" value="1"/>
</dbReference>
<dbReference type="InterPro" id="IPR007271">
    <property type="entry name" value="Nuc_sug_transpt"/>
</dbReference>
<evidence type="ECO:0000256" key="4">
    <source>
        <dbReference type="ARBA" id="ARBA00023136"/>
    </source>
</evidence>
<keyword evidence="4 5" id="KW-0472">Membrane</keyword>
<evidence type="ECO:0000256" key="2">
    <source>
        <dbReference type="ARBA" id="ARBA00022692"/>
    </source>
</evidence>
<dbReference type="OMA" id="WLVIANN"/>
<dbReference type="PIRSF" id="PIRSF005799">
    <property type="entry name" value="UDP-gal_transpt"/>
    <property type="match status" value="1"/>
</dbReference>
<feature type="transmembrane region" description="Helical" evidence="5">
    <location>
        <begin position="314"/>
        <end position="335"/>
    </location>
</feature>
<dbReference type="AlphaFoldDB" id="A0A0D2U4X2"/>
<feature type="transmembrane region" description="Helical" evidence="5">
    <location>
        <begin position="50"/>
        <end position="74"/>
    </location>
</feature>
<feature type="transmembrane region" description="Helical" evidence="5">
    <location>
        <begin position="232"/>
        <end position="250"/>
    </location>
</feature>
<feature type="transmembrane region" description="Helical" evidence="5">
    <location>
        <begin position="20"/>
        <end position="38"/>
    </location>
</feature>
<feature type="transmembrane region" description="Helical" evidence="5">
    <location>
        <begin position="153"/>
        <end position="171"/>
    </location>
</feature>
<dbReference type="Proteomes" id="UP000008743">
    <property type="component" value="Unassembled WGS sequence"/>
</dbReference>
<reference evidence="7" key="1">
    <citation type="submission" date="2011-02" db="EMBL/GenBank/DDBJ databases">
        <title>The Genome Sequence of Capsaspora owczarzaki ATCC 30864.</title>
        <authorList>
            <person name="Russ C."/>
            <person name="Cuomo C."/>
            <person name="Burger G."/>
            <person name="Gray M.W."/>
            <person name="Holland P.W.H."/>
            <person name="King N."/>
            <person name="Lang F.B.F."/>
            <person name="Roger A.J."/>
            <person name="Ruiz-Trillo I."/>
            <person name="Young S.K."/>
            <person name="Zeng Q."/>
            <person name="Gargeya S."/>
            <person name="Alvarado L."/>
            <person name="Berlin A."/>
            <person name="Chapman S.B."/>
            <person name="Chen Z."/>
            <person name="Freedman E."/>
            <person name="Gellesch M."/>
            <person name="Goldberg J."/>
            <person name="Griggs A."/>
            <person name="Gujja S."/>
            <person name="Heilman E."/>
            <person name="Heiman D."/>
            <person name="Howarth C."/>
            <person name="Mehta T."/>
            <person name="Neiman D."/>
            <person name="Pearson M."/>
            <person name="Roberts A."/>
            <person name="Saif S."/>
            <person name="Shea T."/>
            <person name="Shenoy N."/>
            <person name="Sisk P."/>
            <person name="Stolte C."/>
            <person name="Sykes S."/>
            <person name="White J."/>
            <person name="Yandava C."/>
            <person name="Haas B."/>
            <person name="Nusbaum C."/>
            <person name="Birren B."/>
        </authorList>
    </citation>
    <scope>NUCLEOTIDE SEQUENCE</scope>
    <source>
        <strain evidence="7">ATCC 30864</strain>
    </source>
</reference>
<evidence type="ECO:0000256" key="1">
    <source>
        <dbReference type="ARBA" id="ARBA00004141"/>
    </source>
</evidence>
<gene>
    <name evidence="6" type="ORF">CAOG_001543</name>
</gene>
<sequence>MLGACLSALRRVRVTQGSPLLRVLLVAGVFTYGSHSVLTNLSKGDDGRVAYNVASVVLMTELCKLLISCTLALLTLGTRGVVGEVRAGAFKPRFFLLLSVPALLYALNNNTAYYAQQAMDPVSFMVLCNFKIITTAILFRLIMNRSLSRNQWLAMPILLFSSILNSMAGLAKHSSIVDESAQDTNILLKSALYVSPYGLMLMVMYCTISGFAGVYAEYVLKSRMHASLHMQNIPLYLCGVVMNATAYFWSSSSTNAVIDDTALRLSHSATSLVWMLGPFARLFDGYNGWTWVIILTQAGNGLILSVVMKHSTNIVKLFMIALSMLLSTATSILAFDMSLSWEFVLALVLVLWAIALYHTPAPASSAATMSTGPARPVAHGAAAAFGESDQQRSLLPFVHKQGYSGMLKQV</sequence>